<evidence type="ECO:0000313" key="2">
    <source>
        <dbReference type="EMBL" id="CAB1459578.1"/>
    </source>
</evidence>
<dbReference type="AlphaFoldDB" id="A0A9N7W295"/>
<keyword evidence="3" id="KW-1185">Reference proteome</keyword>
<reference evidence="2" key="1">
    <citation type="submission" date="2020-03" db="EMBL/GenBank/DDBJ databases">
        <authorList>
            <person name="Weist P."/>
        </authorList>
    </citation>
    <scope>NUCLEOTIDE SEQUENCE</scope>
</reference>
<accession>A0A9N7W295</accession>
<dbReference type="EMBL" id="CADEAL010004437">
    <property type="protein sequence ID" value="CAB1459578.1"/>
    <property type="molecule type" value="Genomic_DNA"/>
</dbReference>
<proteinExistence type="predicted"/>
<comment type="caution">
    <text evidence="2">The sequence shown here is derived from an EMBL/GenBank/DDBJ whole genome shotgun (WGS) entry which is preliminary data.</text>
</comment>
<feature type="region of interest" description="Disordered" evidence="1">
    <location>
        <begin position="42"/>
        <end position="64"/>
    </location>
</feature>
<sequence length="87" mass="9584">MKRLSPADKKLPACVLRGQTSDSVFGVNNLLKSSQHCFHGGGDVCDRRQSPGPSVDKLKRRRQAHNPNITETSCLFTFLRQMAGATN</sequence>
<name>A0A9N7W295_PLEPL</name>
<evidence type="ECO:0000313" key="3">
    <source>
        <dbReference type="Proteomes" id="UP001153269"/>
    </source>
</evidence>
<gene>
    <name evidence="2" type="ORF">PLEPLA_LOCUS47415</name>
</gene>
<evidence type="ECO:0000256" key="1">
    <source>
        <dbReference type="SAM" id="MobiDB-lite"/>
    </source>
</evidence>
<dbReference type="Proteomes" id="UP001153269">
    <property type="component" value="Unassembled WGS sequence"/>
</dbReference>
<organism evidence="2 3">
    <name type="scientific">Pleuronectes platessa</name>
    <name type="common">European plaice</name>
    <dbReference type="NCBI Taxonomy" id="8262"/>
    <lineage>
        <taxon>Eukaryota</taxon>
        <taxon>Metazoa</taxon>
        <taxon>Chordata</taxon>
        <taxon>Craniata</taxon>
        <taxon>Vertebrata</taxon>
        <taxon>Euteleostomi</taxon>
        <taxon>Actinopterygii</taxon>
        <taxon>Neopterygii</taxon>
        <taxon>Teleostei</taxon>
        <taxon>Neoteleostei</taxon>
        <taxon>Acanthomorphata</taxon>
        <taxon>Carangaria</taxon>
        <taxon>Pleuronectiformes</taxon>
        <taxon>Pleuronectoidei</taxon>
        <taxon>Pleuronectidae</taxon>
        <taxon>Pleuronectes</taxon>
    </lineage>
</organism>
<protein>
    <submittedName>
        <fullName evidence="2">Uncharacterized protein</fullName>
    </submittedName>
</protein>